<comment type="caution">
    <text evidence="1">The sequence shown here is derived from an EMBL/GenBank/DDBJ whole genome shotgun (WGS) entry which is preliminary data.</text>
</comment>
<dbReference type="AlphaFoldDB" id="A0A644WSD5"/>
<dbReference type="InterPro" id="IPR033889">
    <property type="entry name" value="LanC"/>
</dbReference>
<dbReference type="SMART" id="SM01260">
    <property type="entry name" value="LANC_like"/>
    <property type="match status" value="1"/>
</dbReference>
<dbReference type="CDD" id="cd04793">
    <property type="entry name" value="LanC"/>
    <property type="match status" value="1"/>
</dbReference>
<gene>
    <name evidence="1" type="ORF">SDC9_53119</name>
</gene>
<evidence type="ECO:0000313" key="1">
    <source>
        <dbReference type="EMBL" id="MPM06816.1"/>
    </source>
</evidence>
<organism evidence="1">
    <name type="scientific">bioreactor metagenome</name>
    <dbReference type="NCBI Taxonomy" id="1076179"/>
    <lineage>
        <taxon>unclassified sequences</taxon>
        <taxon>metagenomes</taxon>
        <taxon>ecological metagenomes</taxon>
    </lineage>
</organism>
<protein>
    <recommendedName>
        <fullName evidence="2">Nisin biosynthesis protein NisC</fullName>
    </recommendedName>
</protein>
<dbReference type="Pfam" id="PF05147">
    <property type="entry name" value="LANC_like"/>
    <property type="match status" value="1"/>
</dbReference>
<sequence length="389" mass="44670">MKNIIELKLNRIVDCIYEKVVKSQFDSNYGLLSGEFGVLLFLLYYEKYSGKSHRDLDIYTERIVDNLLTRNIGYSFGDGLSGVLYLFEFLRDKKLLDFDTSDVEVLWHAYLNKSIQINMLNHNFDYLNGALGTVLYLLKKNNLEEADSFINYLYEIADKDIANKFFRWESIIYPANKKCYNLSLSHGHSSLIIFLSRFLKVKQNDSKAEELLNGAVNYVISQQIDFSSFGSHFPPYIINDSPLIKSRLAWCYGDLGVALALWQTGKVKDCLDLKNKALEIFLDSTKRTNPEKEAVIDSGICHGSIGLAMIYRRMYIDTGLDNFKSAMDFWIDQTLKNSQFIDGLAGFKTYKGSWESDYSFLTGISGIGLFFVSYLNNDSQEWDELLLLS</sequence>
<dbReference type="SUPFAM" id="SSF158745">
    <property type="entry name" value="LanC-like"/>
    <property type="match status" value="1"/>
</dbReference>
<dbReference type="Gene3D" id="1.50.10.20">
    <property type="match status" value="1"/>
</dbReference>
<reference evidence="1" key="1">
    <citation type="submission" date="2019-08" db="EMBL/GenBank/DDBJ databases">
        <authorList>
            <person name="Kucharzyk K."/>
            <person name="Murdoch R.W."/>
            <person name="Higgins S."/>
            <person name="Loffler F."/>
        </authorList>
    </citation>
    <scope>NUCLEOTIDE SEQUENCE</scope>
</reference>
<dbReference type="InterPro" id="IPR007822">
    <property type="entry name" value="LANC-like"/>
</dbReference>
<dbReference type="PRINTS" id="PR01950">
    <property type="entry name" value="LANCSUPER"/>
</dbReference>
<evidence type="ECO:0008006" key="2">
    <source>
        <dbReference type="Google" id="ProtNLM"/>
    </source>
</evidence>
<proteinExistence type="predicted"/>
<accession>A0A644WSD5</accession>
<dbReference type="EMBL" id="VSSQ01001268">
    <property type="protein sequence ID" value="MPM06816.1"/>
    <property type="molecule type" value="Genomic_DNA"/>
</dbReference>
<name>A0A644WSD5_9ZZZZ</name>
<dbReference type="GO" id="GO:0031179">
    <property type="term" value="P:peptide modification"/>
    <property type="evidence" value="ECO:0007669"/>
    <property type="project" value="InterPro"/>
</dbReference>